<dbReference type="Pfam" id="PF08852">
    <property type="entry name" value="DUF1822"/>
    <property type="match status" value="1"/>
</dbReference>
<sequence length="255" mass="28850">MVYATQDIEEQSQRMPVTQAARRTAEQFALQHPSPEKTERVRLNTLAVWVVNDYLELMDIPTELSAGDSWNPVMRLCDDVADLVVTGLGRLECRFILPGEQSCTIPPEVWFDRIGYMVVRIEESFREATLLGFMPPSEEPLERVEVAELRSLDEFLDYIGRLEDGVAFLEGDDPVAVQVRCLLEMRSLSEIVAELERIYRTREEYEWRSAGGEVLAGSDAGGGFDREEIDDGDGELEDLAESLLEKLAEIWGESV</sequence>
<accession>A0AAU8JEK1</accession>
<proteinExistence type="predicted"/>
<dbReference type="RefSeq" id="WP_354635570.1">
    <property type="nucleotide sequence ID" value="NZ_CP159837.1"/>
</dbReference>
<evidence type="ECO:0000313" key="1">
    <source>
        <dbReference type="EMBL" id="XCM37627.1"/>
    </source>
</evidence>
<dbReference type="AlphaFoldDB" id="A0AAU8JEK1"/>
<organism evidence="1">
    <name type="scientific">Planktothricoides raciborskii GIHE-MW2</name>
    <dbReference type="NCBI Taxonomy" id="2792601"/>
    <lineage>
        <taxon>Bacteria</taxon>
        <taxon>Bacillati</taxon>
        <taxon>Cyanobacteriota</taxon>
        <taxon>Cyanophyceae</taxon>
        <taxon>Oscillatoriophycideae</taxon>
        <taxon>Oscillatoriales</taxon>
        <taxon>Oscillatoriaceae</taxon>
        <taxon>Planktothricoides</taxon>
    </lineage>
</organism>
<name>A0AAU8JEK1_9CYAN</name>
<dbReference type="EMBL" id="CP159837">
    <property type="protein sequence ID" value="XCM37627.1"/>
    <property type="molecule type" value="Genomic_DNA"/>
</dbReference>
<reference evidence="1" key="1">
    <citation type="submission" date="2024-07" db="EMBL/GenBank/DDBJ databases">
        <authorList>
            <person name="Kim Y.J."/>
            <person name="Jeong J.Y."/>
        </authorList>
    </citation>
    <scope>NUCLEOTIDE SEQUENCE</scope>
    <source>
        <strain evidence="1">GIHE-MW2</strain>
    </source>
</reference>
<gene>
    <name evidence="1" type="ORF">ABWT76_000408</name>
</gene>
<dbReference type="InterPro" id="IPR014951">
    <property type="entry name" value="DUF1822"/>
</dbReference>
<protein>
    <submittedName>
        <fullName evidence="1">DUF1822 family protein</fullName>
    </submittedName>
</protein>